<feature type="domain" description="Bromo" evidence="4">
    <location>
        <begin position="130"/>
        <end position="173"/>
    </location>
</feature>
<feature type="region of interest" description="Disordered" evidence="3">
    <location>
        <begin position="1"/>
        <end position="98"/>
    </location>
</feature>
<feature type="non-terminal residue" evidence="5">
    <location>
        <position position="1"/>
    </location>
</feature>
<name>A0A118JW09_CYNCS</name>
<dbReference type="InterPro" id="IPR036427">
    <property type="entry name" value="Bromodomain-like_sf"/>
</dbReference>
<evidence type="ECO:0000313" key="6">
    <source>
        <dbReference type="Proteomes" id="UP000243975"/>
    </source>
</evidence>
<dbReference type="EMBL" id="LEKV01004494">
    <property type="protein sequence ID" value="KVH94927.1"/>
    <property type="molecule type" value="Genomic_DNA"/>
</dbReference>
<reference evidence="5 6" key="1">
    <citation type="journal article" date="2016" name="Sci. Rep.">
        <title>The genome sequence of the outbreeding globe artichoke constructed de novo incorporating a phase-aware low-pass sequencing strategy of F1 progeny.</title>
        <authorList>
            <person name="Scaglione D."/>
            <person name="Reyes-Chin-Wo S."/>
            <person name="Acquadro A."/>
            <person name="Froenicke L."/>
            <person name="Portis E."/>
            <person name="Beitel C."/>
            <person name="Tirone M."/>
            <person name="Mauro R."/>
            <person name="Lo Monaco A."/>
            <person name="Mauromicale G."/>
            <person name="Faccioli P."/>
            <person name="Cattivelli L."/>
            <person name="Rieseberg L."/>
            <person name="Michelmore R."/>
            <person name="Lanteri S."/>
        </authorList>
    </citation>
    <scope>NUCLEOTIDE SEQUENCE [LARGE SCALE GENOMIC DNA]</scope>
    <source>
        <strain evidence="5">2C</strain>
    </source>
</reference>
<gene>
    <name evidence="5" type="ORF">Ccrd_003005</name>
</gene>
<dbReference type="PRINTS" id="PR00503">
    <property type="entry name" value="BROMODOMAIN"/>
</dbReference>
<evidence type="ECO:0000259" key="4">
    <source>
        <dbReference type="PROSITE" id="PS50014"/>
    </source>
</evidence>
<evidence type="ECO:0000313" key="5">
    <source>
        <dbReference type="EMBL" id="KVH94927.1"/>
    </source>
</evidence>
<keyword evidence="1 2" id="KW-0103">Bromodomain</keyword>
<dbReference type="Gramene" id="KVH94927">
    <property type="protein sequence ID" value="KVH94927"/>
    <property type="gene ID" value="Ccrd_003005"/>
</dbReference>
<feature type="compositionally biased region" description="Basic and acidic residues" evidence="3">
    <location>
        <begin position="67"/>
        <end position="79"/>
    </location>
</feature>
<evidence type="ECO:0000256" key="3">
    <source>
        <dbReference type="SAM" id="MobiDB-lite"/>
    </source>
</evidence>
<dbReference type="AlphaFoldDB" id="A0A118JW09"/>
<dbReference type="SUPFAM" id="SSF47370">
    <property type="entry name" value="Bromodomain"/>
    <property type="match status" value="1"/>
</dbReference>
<evidence type="ECO:0000256" key="1">
    <source>
        <dbReference type="ARBA" id="ARBA00023117"/>
    </source>
</evidence>
<dbReference type="PANTHER" id="PTHR22881:SF26">
    <property type="entry name" value="BROMODOMAIN CONTAINING PROTEIN, EXPRESSED"/>
    <property type="match status" value="1"/>
</dbReference>
<feature type="non-terminal residue" evidence="5">
    <location>
        <position position="184"/>
    </location>
</feature>
<sequence length="184" mass="21282">NVLRNGESSRRKKSPPKSASGIRKAQQQQSRFRSLREEELQGPPSRTRASLKRRLHEPSSTKPQVQKKQDPSRNGDKKHAAPPKENPGTDAHEPNAGRKDIYEIFAEPVDPEEVCGFESSVYLVKSVQWFYRLRKLTGQTYVEDYYEIIEEPMDFGTMRAKLHEGMYTSLEQFEVFLLFNKLIP</sequence>
<dbReference type="InterPro" id="IPR001487">
    <property type="entry name" value="Bromodomain"/>
</dbReference>
<evidence type="ECO:0000256" key="2">
    <source>
        <dbReference type="PROSITE-ProRule" id="PRU00035"/>
    </source>
</evidence>
<dbReference type="Proteomes" id="UP000243975">
    <property type="component" value="Unassembled WGS sequence"/>
</dbReference>
<protein>
    <submittedName>
        <fullName evidence="5">Bromodomain-containing protein</fullName>
    </submittedName>
</protein>
<organism evidence="5 6">
    <name type="scientific">Cynara cardunculus var. scolymus</name>
    <name type="common">Globe artichoke</name>
    <name type="synonym">Cynara scolymus</name>
    <dbReference type="NCBI Taxonomy" id="59895"/>
    <lineage>
        <taxon>Eukaryota</taxon>
        <taxon>Viridiplantae</taxon>
        <taxon>Streptophyta</taxon>
        <taxon>Embryophyta</taxon>
        <taxon>Tracheophyta</taxon>
        <taxon>Spermatophyta</taxon>
        <taxon>Magnoliopsida</taxon>
        <taxon>eudicotyledons</taxon>
        <taxon>Gunneridae</taxon>
        <taxon>Pentapetalae</taxon>
        <taxon>asterids</taxon>
        <taxon>campanulids</taxon>
        <taxon>Asterales</taxon>
        <taxon>Asteraceae</taxon>
        <taxon>Carduoideae</taxon>
        <taxon>Cardueae</taxon>
        <taxon>Carduinae</taxon>
        <taxon>Cynara</taxon>
    </lineage>
</organism>
<dbReference type="InterPro" id="IPR051831">
    <property type="entry name" value="Bromodomain_contain_prot"/>
</dbReference>
<keyword evidence="6" id="KW-1185">Reference proteome</keyword>
<dbReference type="Gene3D" id="1.20.920.10">
    <property type="entry name" value="Bromodomain-like"/>
    <property type="match status" value="1"/>
</dbReference>
<dbReference type="CDD" id="cd04369">
    <property type="entry name" value="Bromodomain"/>
    <property type="match status" value="1"/>
</dbReference>
<dbReference type="PANTHER" id="PTHR22881">
    <property type="entry name" value="BROMODOMAIN CONTAINING PROTEIN"/>
    <property type="match status" value="1"/>
</dbReference>
<proteinExistence type="predicted"/>
<accession>A0A118JW09</accession>
<comment type="caution">
    <text evidence="5">The sequence shown here is derived from an EMBL/GenBank/DDBJ whole genome shotgun (WGS) entry which is preliminary data.</text>
</comment>
<dbReference type="STRING" id="59895.A0A118JW09"/>
<dbReference type="PROSITE" id="PS50014">
    <property type="entry name" value="BROMODOMAIN_2"/>
    <property type="match status" value="1"/>
</dbReference>
<dbReference type="Pfam" id="PF00439">
    <property type="entry name" value="Bromodomain"/>
    <property type="match status" value="1"/>
</dbReference>